<feature type="domain" description="PCI" evidence="8">
    <location>
        <begin position="198"/>
        <end position="366"/>
    </location>
</feature>
<dbReference type="OMA" id="NHYHDLV"/>
<evidence type="ECO:0000256" key="5">
    <source>
        <dbReference type="ARBA" id="ARBA00022490"/>
    </source>
</evidence>
<proteinExistence type="inferred from homology"/>
<keyword evidence="7" id="KW-0539">Nucleus</keyword>
<organism evidence="9 10">
    <name type="scientific">Klebsormidium nitens</name>
    <name type="common">Green alga</name>
    <name type="synonym">Ulothrix nitens</name>
    <dbReference type="NCBI Taxonomy" id="105231"/>
    <lineage>
        <taxon>Eukaryota</taxon>
        <taxon>Viridiplantae</taxon>
        <taxon>Streptophyta</taxon>
        <taxon>Klebsormidiophyceae</taxon>
        <taxon>Klebsormidiales</taxon>
        <taxon>Klebsormidiaceae</taxon>
        <taxon>Klebsormidium</taxon>
    </lineage>
</organism>
<evidence type="ECO:0000256" key="3">
    <source>
        <dbReference type="ARBA" id="ARBA00007084"/>
    </source>
</evidence>
<dbReference type="GO" id="GO:0005737">
    <property type="term" value="C:cytoplasm"/>
    <property type="evidence" value="ECO:0007669"/>
    <property type="project" value="UniProtKB-SubCell"/>
</dbReference>
<comment type="subcellular location">
    <subcellularLocation>
        <location evidence="2">Cytoplasm</location>
    </subcellularLocation>
    <subcellularLocation>
        <location evidence="1">Nucleus</location>
    </subcellularLocation>
</comment>
<dbReference type="PANTHER" id="PTHR10758:SF1">
    <property type="entry name" value="COP9 SIGNALOSOME COMPLEX SUBUNIT 3"/>
    <property type="match status" value="1"/>
</dbReference>
<evidence type="ECO:0000256" key="6">
    <source>
        <dbReference type="ARBA" id="ARBA00022790"/>
    </source>
</evidence>
<dbReference type="InterPro" id="IPR000717">
    <property type="entry name" value="PCI_dom"/>
</dbReference>
<dbReference type="OrthoDB" id="2017747at2759"/>
<dbReference type="PANTHER" id="PTHR10758">
    <property type="entry name" value="26S PROTEASOME NON-ATPASE REGULATORY SUBUNIT 3/COP9 SIGNALOSOME COMPLEX SUBUNIT 3"/>
    <property type="match status" value="1"/>
</dbReference>
<comment type="similarity">
    <text evidence="3">Belongs to the CSN3 family.</text>
</comment>
<dbReference type="SMART" id="SM00088">
    <property type="entry name" value="PINT"/>
    <property type="match status" value="1"/>
</dbReference>
<dbReference type="InterPro" id="IPR050756">
    <property type="entry name" value="CSN3"/>
</dbReference>
<gene>
    <name evidence="9" type="ORF">KFL_003380110</name>
</gene>
<dbReference type="FunFam" id="1.25.40.570:FF:000008">
    <property type="entry name" value="COP9 signalosome complex subunit 3"/>
    <property type="match status" value="1"/>
</dbReference>
<dbReference type="STRING" id="105231.A0A1Y1IEP4"/>
<dbReference type="InterPro" id="IPR055089">
    <property type="entry name" value="COP9_N"/>
</dbReference>
<keyword evidence="10" id="KW-1185">Reference proteome</keyword>
<evidence type="ECO:0000313" key="10">
    <source>
        <dbReference type="Proteomes" id="UP000054558"/>
    </source>
</evidence>
<dbReference type="Pfam" id="PF01399">
    <property type="entry name" value="PCI"/>
    <property type="match status" value="1"/>
</dbReference>
<dbReference type="Pfam" id="PF22788">
    <property type="entry name" value="COP9_hel_rpt"/>
    <property type="match status" value="1"/>
</dbReference>
<dbReference type="Proteomes" id="UP000054558">
    <property type="component" value="Unassembled WGS sequence"/>
</dbReference>
<evidence type="ECO:0000259" key="8">
    <source>
        <dbReference type="PROSITE" id="PS50250"/>
    </source>
</evidence>
<keyword evidence="5" id="KW-0963">Cytoplasm</keyword>
<dbReference type="EMBL" id="DF237287">
    <property type="protein sequence ID" value="GAQ87206.1"/>
    <property type="molecule type" value="Genomic_DNA"/>
</dbReference>
<dbReference type="GO" id="GO:0006511">
    <property type="term" value="P:ubiquitin-dependent protein catabolic process"/>
    <property type="evidence" value="ECO:0000318"/>
    <property type="project" value="GO_Central"/>
</dbReference>
<keyword evidence="6" id="KW-0736">Signalosome</keyword>
<evidence type="ECO:0000256" key="4">
    <source>
        <dbReference type="ARBA" id="ARBA00014878"/>
    </source>
</evidence>
<accession>A0A1Y1IEP4</accession>
<dbReference type="SUPFAM" id="SSF46785">
    <property type="entry name" value="Winged helix' DNA-binding domain"/>
    <property type="match status" value="1"/>
</dbReference>
<evidence type="ECO:0000313" key="9">
    <source>
        <dbReference type="EMBL" id="GAQ87206.1"/>
    </source>
</evidence>
<dbReference type="FunFam" id="1.10.10.10:FF:000354">
    <property type="entry name" value="COP9 signalosome complex subunit 3"/>
    <property type="match status" value="1"/>
</dbReference>
<name>A0A1Y1IEP4_KLENI</name>
<evidence type="ECO:0000256" key="1">
    <source>
        <dbReference type="ARBA" id="ARBA00004123"/>
    </source>
</evidence>
<dbReference type="AlphaFoldDB" id="A0A1Y1IEP4"/>
<dbReference type="InterPro" id="IPR036390">
    <property type="entry name" value="WH_DNA-bd_sf"/>
</dbReference>
<evidence type="ECO:0000256" key="7">
    <source>
        <dbReference type="ARBA" id="ARBA00023242"/>
    </source>
</evidence>
<dbReference type="Gene3D" id="1.25.40.570">
    <property type="match status" value="1"/>
</dbReference>
<protein>
    <recommendedName>
        <fullName evidence="4">COP9 signalosome complex subunit 3</fullName>
    </recommendedName>
</protein>
<dbReference type="GO" id="GO:0008180">
    <property type="term" value="C:COP9 signalosome"/>
    <property type="evidence" value="ECO:0000318"/>
    <property type="project" value="GO_Central"/>
</dbReference>
<evidence type="ECO:0000256" key="2">
    <source>
        <dbReference type="ARBA" id="ARBA00004496"/>
    </source>
</evidence>
<reference evidence="9 10" key="1">
    <citation type="journal article" date="2014" name="Nat. Commun.">
        <title>Klebsormidium flaccidum genome reveals primary factors for plant terrestrial adaptation.</title>
        <authorList>
            <person name="Hori K."/>
            <person name="Maruyama F."/>
            <person name="Fujisawa T."/>
            <person name="Togashi T."/>
            <person name="Yamamoto N."/>
            <person name="Seo M."/>
            <person name="Sato S."/>
            <person name="Yamada T."/>
            <person name="Mori H."/>
            <person name="Tajima N."/>
            <person name="Moriyama T."/>
            <person name="Ikeuchi M."/>
            <person name="Watanabe M."/>
            <person name="Wada H."/>
            <person name="Kobayashi K."/>
            <person name="Saito M."/>
            <person name="Masuda T."/>
            <person name="Sasaki-Sekimoto Y."/>
            <person name="Mashiguchi K."/>
            <person name="Awai K."/>
            <person name="Shimojima M."/>
            <person name="Masuda S."/>
            <person name="Iwai M."/>
            <person name="Nobusawa T."/>
            <person name="Narise T."/>
            <person name="Kondo S."/>
            <person name="Saito H."/>
            <person name="Sato R."/>
            <person name="Murakawa M."/>
            <person name="Ihara Y."/>
            <person name="Oshima-Yamada Y."/>
            <person name="Ohtaka K."/>
            <person name="Satoh M."/>
            <person name="Sonobe K."/>
            <person name="Ishii M."/>
            <person name="Ohtani R."/>
            <person name="Kanamori-Sato M."/>
            <person name="Honoki R."/>
            <person name="Miyazaki D."/>
            <person name="Mochizuki H."/>
            <person name="Umetsu J."/>
            <person name="Higashi K."/>
            <person name="Shibata D."/>
            <person name="Kamiya Y."/>
            <person name="Sato N."/>
            <person name="Nakamura Y."/>
            <person name="Tabata S."/>
            <person name="Ida S."/>
            <person name="Kurokawa K."/>
            <person name="Ohta H."/>
        </authorList>
    </citation>
    <scope>NUCLEOTIDE SEQUENCE [LARGE SCALE GENOMIC DNA]</scope>
    <source>
        <strain evidence="9 10">NIES-2285</strain>
    </source>
</reference>
<sequence length="435" mass="48982">MASLEQLLSSVQGLHDTPEHLETARTQLKQAEEMLAKSGADKLNVALSHLDPSRYSLAWLFLLDAQQGVTQPDKADAFINRCTAFLKACHQDQIRIAVEKFNSVCFKLKDCVLVLNQPARGVLPLRTAIKKLQPTSEHLTPQHADFLLLVVLSKIYNAGLPVLAEEIFEVDAKKTGIAPRDFLLYCYYGGMVYIGMKRFKKALELLGHAISAPAQVLNAITLEAYKKFVVVHLLVDGQLPTFQKYTPTIVQKLLKSNSQPYIDLGNAYATRSVGDLKKCIQTNENVYKTDTNLGLVKQLIPSLYKRNIQRLTQTYLTLSLKDIAEAVELEGPKEAELHVLRMIEEGEIFAEINQKDGMVSFREDPEEYNSVEMVNQLDAEMQGMIKLAKKVAAIDEQVSTDKAYLGKINLKERHSRFGEEDYEIGSQRMFVEPTY</sequence>
<dbReference type="PROSITE" id="PS50250">
    <property type="entry name" value="PCI"/>
    <property type="match status" value="1"/>
</dbReference>